<evidence type="ECO:0008006" key="3">
    <source>
        <dbReference type="Google" id="ProtNLM"/>
    </source>
</evidence>
<dbReference type="EMBL" id="CATKSH010000010">
    <property type="protein sequence ID" value="CAI9121039.1"/>
    <property type="molecule type" value="Genomic_DNA"/>
</dbReference>
<reference evidence="1" key="1">
    <citation type="submission" date="2023-03" db="EMBL/GenBank/DDBJ databases">
        <authorList>
            <person name="Cleenwerck I."/>
        </authorList>
    </citation>
    <scope>NUCLEOTIDE SEQUENCE</scope>
    <source>
        <strain evidence="1">LMG 32879</strain>
    </source>
</reference>
<organism evidence="1 2">
    <name type="scientific">Brytella acorum</name>
    <dbReference type="NCBI Taxonomy" id="2959299"/>
    <lineage>
        <taxon>Bacteria</taxon>
        <taxon>Pseudomonadati</taxon>
        <taxon>Pseudomonadota</taxon>
        <taxon>Alphaproteobacteria</taxon>
        <taxon>Acetobacterales</taxon>
        <taxon>Acetobacteraceae</taxon>
        <taxon>Brytella</taxon>
    </lineage>
</organism>
<protein>
    <recommendedName>
        <fullName evidence="3">Terminase</fullName>
    </recommendedName>
</protein>
<accession>A0AA35Y1X9</accession>
<dbReference type="Gene3D" id="1.10.10.60">
    <property type="entry name" value="Homeodomain-like"/>
    <property type="match status" value="1"/>
</dbReference>
<comment type="caution">
    <text evidence="1">The sequence shown here is derived from an EMBL/GenBank/DDBJ whole genome shotgun (WGS) entry which is preliminary data.</text>
</comment>
<evidence type="ECO:0000313" key="1">
    <source>
        <dbReference type="EMBL" id="CAI9121039.1"/>
    </source>
</evidence>
<dbReference type="RefSeq" id="WP_289842166.1">
    <property type="nucleotide sequence ID" value="NZ_CATKSH010000010.1"/>
</dbReference>
<evidence type="ECO:0000313" key="2">
    <source>
        <dbReference type="Proteomes" id="UP001176960"/>
    </source>
</evidence>
<keyword evidence="2" id="KW-1185">Reference proteome</keyword>
<proteinExistence type="predicted"/>
<name>A0AA35Y1X9_9PROT</name>
<dbReference type="AlphaFoldDB" id="A0AA35Y1X9"/>
<sequence length="149" mass="16935">MKVMDNKKPSTSIRRHSSIVKTKRIFLNHLALSANVTSSARVAHVERGTVYRWKEQDSVFAEAWAQALEEATDILEAEARRRAVEGIEEPILSGGKILNDPVTGNRLMRRRYSDGLMRFLLRAHRPSRFGEHEGERNISIHITCDDAAL</sequence>
<gene>
    <name evidence="1" type="ORF">LMG32879_001883</name>
</gene>
<dbReference type="Proteomes" id="UP001176960">
    <property type="component" value="Unassembled WGS sequence"/>
</dbReference>